<evidence type="ECO:0000313" key="2">
    <source>
        <dbReference type="Proteomes" id="UP000574761"/>
    </source>
</evidence>
<evidence type="ECO:0000313" key="1">
    <source>
        <dbReference type="EMBL" id="MBB3977390.1"/>
    </source>
</evidence>
<name>A0A7W6GJB8_9HYPH</name>
<keyword evidence="2" id="KW-1185">Reference proteome</keyword>
<proteinExistence type="predicted"/>
<dbReference type="Proteomes" id="UP000574761">
    <property type="component" value="Unassembled WGS sequence"/>
</dbReference>
<dbReference type="AlphaFoldDB" id="A0A7W6GJB8"/>
<organism evidence="1 2">
    <name type="scientific">Mycoplana azooxidifex</name>
    <dbReference type="NCBI Taxonomy" id="1636188"/>
    <lineage>
        <taxon>Bacteria</taxon>
        <taxon>Pseudomonadati</taxon>
        <taxon>Pseudomonadota</taxon>
        <taxon>Alphaproteobacteria</taxon>
        <taxon>Hyphomicrobiales</taxon>
        <taxon>Rhizobiaceae</taxon>
        <taxon>Mycoplana</taxon>
    </lineage>
</organism>
<protein>
    <submittedName>
        <fullName evidence="1">Uncharacterized protein</fullName>
    </submittedName>
</protein>
<gene>
    <name evidence="1" type="ORF">GGQ64_002596</name>
</gene>
<reference evidence="1 2" key="1">
    <citation type="submission" date="2020-08" db="EMBL/GenBank/DDBJ databases">
        <title>Genomic Encyclopedia of Type Strains, Phase IV (KMG-IV): sequencing the most valuable type-strain genomes for metagenomic binning, comparative biology and taxonomic classification.</title>
        <authorList>
            <person name="Goeker M."/>
        </authorList>
    </citation>
    <scope>NUCLEOTIDE SEQUENCE [LARGE SCALE GENOMIC DNA]</scope>
    <source>
        <strain evidence="1 2">DSM 100211</strain>
    </source>
</reference>
<comment type="caution">
    <text evidence="1">The sequence shown here is derived from an EMBL/GenBank/DDBJ whole genome shotgun (WGS) entry which is preliminary data.</text>
</comment>
<sequence length="61" mass="6828">MFGISGKNAARTWQRYETGERVPPIDLLLRMEMISEGQVTTASWAQVRQVYVGKRSEGAVA</sequence>
<dbReference type="EMBL" id="JACIEE010000005">
    <property type="protein sequence ID" value="MBB3977390.1"/>
    <property type="molecule type" value="Genomic_DNA"/>
</dbReference>
<accession>A0A7W6GJB8</accession>